<dbReference type="InterPro" id="IPR001314">
    <property type="entry name" value="Peptidase_S1A"/>
</dbReference>
<feature type="chain" id="PRO_5015734314" evidence="3">
    <location>
        <begin position="26"/>
        <end position="255"/>
    </location>
</feature>
<dbReference type="Proteomes" id="UP000239209">
    <property type="component" value="Unassembled WGS sequence"/>
</dbReference>
<dbReference type="InterPro" id="IPR009003">
    <property type="entry name" value="Peptidase_S1_PA"/>
</dbReference>
<reference evidence="5 6" key="1">
    <citation type="submission" date="2018-03" db="EMBL/GenBank/DDBJ databases">
        <title>Genomic Encyclopedia of Archaeal and Bacterial Type Strains, Phase II (KMG-II): from individual species to whole genera.</title>
        <authorList>
            <person name="Goeker M."/>
        </authorList>
    </citation>
    <scope>NUCLEOTIDE SEQUENCE [LARGE SCALE GENOMIC DNA]</scope>
    <source>
        <strain evidence="5 6">DSM 45348</strain>
    </source>
</reference>
<dbReference type="PRINTS" id="PR00722">
    <property type="entry name" value="CHYMOTRYPSIN"/>
</dbReference>
<dbReference type="Gene3D" id="2.40.10.10">
    <property type="entry name" value="Trypsin-like serine proteases"/>
    <property type="match status" value="2"/>
</dbReference>
<accession>A0A2T0REB4</accession>
<evidence type="ECO:0000256" key="3">
    <source>
        <dbReference type="SAM" id="SignalP"/>
    </source>
</evidence>
<feature type="signal peptide" evidence="3">
    <location>
        <begin position="1"/>
        <end position="25"/>
    </location>
</feature>
<evidence type="ECO:0000256" key="2">
    <source>
        <dbReference type="ARBA" id="ARBA00023157"/>
    </source>
</evidence>
<evidence type="ECO:0000256" key="1">
    <source>
        <dbReference type="ARBA" id="ARBA00007664"/>
    </source>
</evidence>
<comment type="caution">
    <text evidence="5">The sequence shown here is derived from an EMBL/GenBank/DDBJ whole genome shotgun (WGS) entry which is preliminary data.</text>
</comment>
<evidence type="ECO:0000259" key="4">
    <source>
        <dbReference type="PROSITE" id="PS50240"/>
    </source>
</evidence>
<dbReference type="Pfam" id="PF00089">
    <property type="entry name" value="Trypsin"/>
    <property type="match status" value="1"/>
</dbReference>
<dbReference type="GO" id="GO:0006508">
    <property type="term" value="P:proteolysis"/>
    <property type="evidence" value="ECO:0007669"/>
    <property type="project" value="InterPro"/>
</dbReference>
<dbReference type="SUPFAM" id="SSF50494">
    <property type="entry name" value="Trypsin-like serine proteases"/>
    <property type="match status" value="1"/>
</dbReference>
<dbReference type="AlphaFoldDB" id="A0A2T0REB4"/>
<keyword evidence="6" id="KW-1185">Reference proteome</keyword>
<dbReference type="PROSITE" id="PS50240">
    <property type="entry name" value="TRYPSIN_DOM"/>
    <property type="match status" value="1"/>
</dbReference>
<keyword evidence="3" id="KW-0732">Signal</keyword>
<dbReference type="PANTHER" id="PTHR24276:SF98">
    <property type="entry name" value="FI18310P1-RELATED"/>
    <property type="match status" value="1"/>
</dbReference>
<dbReference type="RefSeq" id="WP_106131056.1">
    <property type="nucleotide sequence ID" value="NZ_PVZG01000032.1"/>
</dbReference>
<dbReference type="PANTHER" id="PTHR24276">
    <property type="entry name" value="POLYSERASE-RELATED"/>
    <property type="match status" value="1"/>
</dbReference>
<comment type="similarity">
    <text evidence="1">Belongs to the peptidase S1 family.</text>
</comment>
<dbReference type="GO" id="GO:0004252">
    <property type="term" value="F:serine-type endopeptidase activity"/>
    <property type="evidence" value="ECO:0007669"/>
    <property type="project" value="InterPro"/>
</dbReference>
<name>A0A2T0REB4_9ACTN</name>
<keyword evidence="2" id="KW-1015">Disulfide bond</keyword>
<dbReference type="CDD" id="cd00190">
    <property type="entry name" value="Tryp_SPc"/>
    <property type="match status" value="1"/>
</dbReference>
<organism evidence="5 6">
    <name type="scientific">Pseudosporangium ferrugineum</name>
    <dbReference type="NCBI Taxonomy" id="439699"/>
    <lineage>
        <taxon>Bacteria</taxon>
        <taxon>Bacillati</taxon>
        <taxon>Actinomycetota</taxon>
        <taxon>Actinomycetes</taxon>
        <taxon>Micromonosporales</taxon>
        <taxon>Micromonosporaceae</taxon>
        <taxon>Pseudosporangium</taxon>
    </lineage>
</organism>
<dbReference type="OrthoDB" id="1496095at2"/>
<dbReference type="InterPro" id="IPR050430">
    <property type="entry name" value="Peptidase_S1"/>
</dbReference>
<evidence type="ECO:0000313" key="5">
    <source>
        <dbReference type="EMBL" id="PRY19495.1"/>
    </source>
</evidence>
<proteinExistence type="inferred from homology"/>
<dbReference type="InterPro" id="IPR001254">
    <property type="entry name" value="Trypsin_dom"/>
</dbReference>
<dbReference type="EMBL" id="PVZG01000032">
    <property type="protein sequence ID" value="PRY19495.1"/>
    <property type="molecule type" value="Genomic_DNA"/>
</dbReference>
<evidence type="ECO:0000313" key="6">
    <source>
        <dbReference type="Proteomes" id="UP000239209"/>
    </source>
</evidence>
<dbReference type="SMART" id="SM00020">
    <property type="entry name" value="Tryp_SPc"/>
    <property type="match status" value="1"/>
</dbReference>
<gene>
    <name evidence="5" type="ORF">CLV70_13224</name>
</gene>
<feature type="domain" description="Peptidase S1" evidence="4">
    <location>
        <begin position="26"/>
        <end position="248"/>
    </location>
</feature>
<dbReference type="InterPro" id="IPR043504">
    <property type="entry name" value="Peptidase_S1_PA_chymotrypsin"/>
</dbReference>
<protein>
    <submittedName>
        <fullName evidence="5">Trypsin</fullName>
    </submittedName>
</protein>
<sequence>MRFKRFLTAGLAVLAALATASPAAAISGGETAAPGEFPWMVRILPAGCGGTLIHPQLVLTAQHCVDEQPGDSFTVVSGVVDLADPQRTVTGSTAVVGGAEWWNGPDWAVIKLERPLDLPTVRLAGVAGPLRTFTVAGWGRQQWGGAQERFLRKVELPYLADDQCFDDPWWADHPEYPRAMICGRSVDRKSHCGGDSGGPALHRLPDGVWEQVGIVSGGSDCDWEIGEEPRPNYTDVAYFGADIRRAAEQLLAGAR</sequence>